<dbReference type="AlphaFoldDB" id="A0A3B0WIS1"/>
<protein>
    <submittedName>
        <fullName evidence="2">ISCps3, transposase orfB</fullName>
    </submittedName>
</protein>
<gene>
    <name evidence="2" type="ORF">MNBD_GAMMA05-1056</name>
</gene>
<accession>A0A3B0WIS1</accession>
<dbReference type="Pfam" id="PF13333">
    <property type="entry name" value="rve_2"/>
    <property type="match status" value="1"/>
</dbReference>
<reference evidence="2" key="1">
    <citation type="submission" date="2018-06" db="EMBL/GenBank/DDBJ databases">
        <authorList>
            <person name="Zhirakovskaya E."/>
        </authorList>
    </citation>
    <scope>NUCLEOTIDE SEQUENCE</scope>
</reference>
<dbReference type="InterPro" id="IPR012337">
    <property type="entry name" value="RNaseH-like_sf"/>
</dbReference>
<dbReference type="Pfam" id="PF13276">
    <property type="entry name" value="HTH_21"/>
    <property type="match status" value="1"/>
</dbReference>
<proteinExistence type="predicted"/>
<dbReference type="PANTHER" id="PTHR46889">
    <property type="entry name" value="TRANSPOSASE INSF FOR INSERTION SEQUENCE IS3B-RELATED"/>
    <property type="match status" value="1"/>
</dbReference>
<dbReference type="GO" id="GO:0015074">
    <property type="term" value="P:DNA integration"/>
    <property type="evidence" value="ECO:0007669"/>
    <property type="project" value="InterPro"/>
</dbReference>
<dbReference type="InterPro" id="IPR050900">
    <property type="entry name" value="Transposase_IS3/IS150/IS904"/>
</dbReference>
<dbReference type="InterPro" id="IPR036397">
    <property type="entry name" value="RNaseH_sf"/>
</dbReference>
<evidence type="ECO:0000313" key="2">
    <source>
        <dbReference type="EMBL" id="VAW51202.1"/>
    </source>
</evidence>
<organism evidence="2">
    <name type="scientific">hydrothermal vent metagenome</name>
    <dbReference type="NCBI Taxonomy" id="652676"/>
    <lineage>
        <taxon>unclassified sequences</taxon>
        <taxon>metagenomes</taxon>
        <taxon>ecological metagenomes</taxon>
    </lineage>
</organism>
<sequence length="270" mass="31549">MRRLCQLYGVSTSGFYAWQSRPPSNHKHYDDSLKVVIKELHQGFRRCYGSTRLHREMRHKGYACSRRRINRLMREMGIKATTTGLYAWRPGQHEFYSSTGNKLKHAGEPVQTGTHWAGDFTYIKTQAGWLYHAIIIDLFSRKVVGWSFSRAHNTELTKSAMRMALLRNHPQPEYIFHSDQGIEYAAHEYRDMLRAAGITRSMSRKGTPLDNAFAESYFHSMKAELIHQHRFSNEIEAVAHIVEYIDFYNRERLHSVLDFQSPVGYERLCA</sequence>
<dbReference type="PROSITE" id="PS50994">
    <property type="entry name" value="INTEGRASE"/>
    <property type="match status" value="1"/>
</dbReference>
<name>A0A3B0WIS1_9ZZZZ</name>
<dbReference type="NCBIfam" id="NF033516">
    <property type="entry name" value="transpos_IS3"/>
    <property type="match status" value="1"/>
</dbReference>
<feature type="domain" description="Integrase catalytic" evidence="1">
    <location>
        <begin position="105"/>
        <end position="270"/>
    </location>
</feature>
<dbReference type="Pfam" id="PF00665">
    <property type="entry name" value="rve"/>
    <property type="match status" value="1"/>
</dbReference>
<dbReference type="InterPro" id="IPR048020">
    <property type="entry name" value="Transpos_IS3"/>
</dbReference>
<dbReference type="PANTHER" id="PTHR46889:SF4">
    <property type="entry name" value="TRANSPOSASE INSO FOR INSERTION SEQUENCE ELEMENT IS911B-RELATED"/>
    <property type="match status" value="1"/>
</dbReference>
<dbReference type="EMBL" id="UOFE01000014">
    <property type="protein sequence ID" value="VAW51202.1"/>
    <property type="molecule type" value="Genomic_DNA"/>
</dbReference>
<dbReference type="InterPro" id="IPR025948">
    <property type="entry name" value="HTH-like_dom"/>
</dbReference>
<dbReference type="Gene3D" id="3.30.420.10">
    <property type="entry name" value="Ribonuclease H-like superfamily/Ribonuclease H"/>
    <property type="match status" value="1"/>
</dbReference>
<dbReference type="SUPFAM" id="SSF53098">
    <property type="entry name" value="Ribonuclease H-like"/>
    <property type="match status" value="1"/>
</dbReference>
<evidence type="ECO:0000259" key="1">
    <source>
        <dbReference type="PROSITE" id="PS50994"/>
    </source>
</evidence>
<dbReference type="GO" id="GO:0003676">
    <property type="term" value="F:nucleic acid binding"/>
    <property type="evidence" value="ECO:0007669"/>
    <property type="project" value="InterPro"/>
</dbReference>
<dbReference type="InterPro" id="IPR001584">
    <property type="entry name" value="Integrase_cat-core"/>
</dbReference>